<evidence type="ECO:0000313" key="1">
    <source>
        <dbReference type="EMBL" id="TDH66535.1"/>
    </source>
</evidence>
<keyword evidence="2" id="KW-1185">Reference proteome</keyword>
<dbReference type="EMBL" id="SHOA02000017">
    <property type="protein sequence ID" value="TDH66535.1"/>
    <property type="molecule type" value="Genomic_DNA"/>
</dbReference>
<accession>A0A976FGR6</accession>
<dbReference type="Proteomes" id="UP000294530">
    <property type="component" value="Unassembled WGS sequence"/>
</dbReference>
<proteinExistence type="predicted"/>
<reference evidence="1 2" key="1">
    <citation type="journal article" date="2021" name="Genome Biol.">
        <title>AFLAP: assembly-free linkage analysis pipeline using k-mers from genome sequencing data.</title>
        <authorList>
            <person name="Fletcher K."/>
            <person name="Zhang L."/>
            <person name="Gil J."/>
            <person name="Han R."/>
            <person name="Cavanaugh K."/>
            <person name="Michelmore R."/>
        </authorList>
    </citation>
    <scope>NUCLEOTIDE SEQUENCE [LARGE SCALE GENOMIC DNA]</scope>
    <source>
        <strain evidence="1 2">SF5</strain>
    </source>
</reference>
<evidence type="ECO:0000313" key="2">
    <source>
        <dbReference type="Proteomes" id="UP000294530"/>
    </source>
</evidence>
<organism evidence="1 2">
    <name type="scientific">Bremia lactucae</name>
    <name type="common">Lettuce downy mildew</name>
    <dbReference type="NCBI Taxonomy" id="4779"/>
    <lineage>
        <taxon>Eukaryota</taxon>
        <taxon>Sar</taxon>
        <taxon>Stramenopiles</taxon>
        <taxon>Oomycota</taxon>
        <taxon>Peronosporomycetes</taxon>
        <taxon>Peronosporales</taxon>
        <taxon>Peronosporaceae</taxon>
        <taxon>Bremia</taxon>
    </lineage>
</organism>
<dbReference type="AlphaFoldDB" id="A0A976FGR6"/>
<gene>
    <name evidence="1" type="ORF">CCR75_007541</name>
</gene>
<dbReference type="KEGG" id="blac:94351271"/>
<dbReference type="GeneID" id="94351271"/>
<protein>
    <submittedName>
        <fullName evidence="1">Uncharacterized protein</fullName>
    </submittedName>
</protein>
<name>A0A976FGR6_BRELC</name>
<dbReference type="RefSeq" id="XP_067816034.1">
    <property type="nucleotide sequence ID" value="XM_067965600.1"/>
</dbReference>
<comment type="caution">
    <text evidence="1">The sequence shown here is derived from an EMBL/GenBank/DDBJ whole genome shotgun (WGS) entry which is preliminary data.</text>
</comment>
<sequence length="133" mass="15069">MTLASALPVHAMNTDAPIQRRLRVYAETSVESDGKGFMDQYKALIYQVIRFLPLSKVDVVAILNLVIDLDLSSSKALERNCAQLQYLSKLVKSFNSFHHDDPTSLFELLELEYGAATMKKMMESARHQQTTFI</sequence>